<evidence type="ECO:0008006" key="4">
    <source>
        <dbReference type="Google" id="ProtNLM"/>
    </source>
</evidence>
<protein>
    <recommendedName>
        <fullName evidence="4">Zinc-finger domain-containing protein</fullName>
    </recommendedName>
</protein>
<feature type="compositionally biased region" description="Low complexity" evidence="1">
    <location>
        <begin position="16"/>
        <end position="54"/>
    </location>
</feature>
<proteinExistence type="predicted"/>
<dbReference type="Proteomes" id="UP000092666">
    <property type="component" value="Unassembled WGS sequence"/>
</dbReference>
<feature type="compositionally biased region" description="Basic and acidic residues" evidence="1">
    <location>
        <begin position="100"/>
        <end position="110"/>
    </location>
</feature>
<feature type="region of interest" description="Disordered" evidence="1">
    <location>
        <begin position="317"/>
        <end position="422"/>
    </location>
</feature>
<evidence type="ECO:0000313" key="3">
    <source>
        <dbReference type="Proteomes" id="UP000092666"/>
    </source>
</evidence>
<sequence length="973" mass="106667">MAPRQSNASSKKAARESSGSELSAISISSDSDQQPIPSSKTPTNNNSSTKTTPKAGASKKRARPSTAASEGQGAATKPKKRARKSDAIGPFGAPLISSRSIDENAGERSKGKGKGKNALKCHTCGKVCEPDSYLQCKELKVKGKNPEICGKIFCDDDLLGVHDIKPEPIREKGRNNIEAEKGYKHGEGGYQWHCPCCRQQCLTDACRTRLGFETYSDFLGQIHDAGLHEYAQKIENDPKRAGGLLKFRHSAQSLIDLQRDLERDLERPTSELSSIYSGPEDPQEVMDRVLAEMAEEDADRARRGLEPLKRKKPIWVTVYMGPPEDKGKKTTPSKNAKSTPSKATPSKSVAKSTPNTVAKTKNTPAKKDDGKKKGKATTKESGSNTSKGKKTAVKAKGKENVSPKTKSTAPKVKPAQPKVTFPEPERPVYEKVDTRLGKEEAEQRMMLREYLFRFRPVLSFPERALFPVDDFDRPLTEANVRLFAGAMLDMIRDELEQNNGDEELLDLLFNFREELRYYADLARFAAIYNSLAEPLALKLPSPIVDPKTDANNAALRAILDLGDDQEAPAWAADLTAGPSKRTAASRIPPSTEVIRMLIAFAERTLSTPKIRAEAESLMSETEIRRLTTEGMKAENAKWLPQKAKLQLDAGLSTFDLKKAKEKRDEIKVGDEKNDLALHAVHVNVQSQILRKSPRSGPFGVDLDGRIYYLLSYRPVGDDGRPPLGWASGLLVWGPALAPAPAKKTSAKKTANGQAADDSKKEIIDGLPVSVERWSHFGRSKDVKILRDWVEWQFKQAIHEAQQAEAKAAKAKTSKGKAAAQIKTPAKSTTTPIKANSTPKINGSTKKTPTMKQKTLLEVVIPTNRKQQQQQQSGNDQDGPNSGESSSLSSIATAQALGEDLPDSDSASEASDLTPPPESTPAYSTKELLRLLDEEGYTPSAERLEERMKSLVKGLTQAATWLEVLEWKGFGWVA</sequence>
<evidence type="ECO:0000256" key="1">
    <source>
        <dbReference type="SAM" id="MobiDB-lite"/>
    </source>
</evidence>
<organism evidence="2 3">
    <name type="scientific">Kwoniella heveanensis BCC8398</name>
    <dbReference type="NCBI Taxonomy" id="1296120"/>
    <lineage>
        <taxon>Eukaryota</taxon>
        <taxon>Fungi</taxon>
        <taxon>Dikarya</taxon>
        <taxon>Basidiomycota</taxon>
        <taxon>Agaricomycotina</taxon>
        <taxon>Tremellomycetes</taxon>
        <taxon>Tremellales</taxon>
        <taxon>Cryptococcaceae</taxon>
        <taxon>Kwoniella</taxon>
    </lineage>
</organism>
<accession>A0A1B9GPM4</accession>
<feature type="compositionally biased region" description="Polar residues" evidence="1">
    <location>
        <begin position="349"/>
        <end position="363"/>
    </location>
</feature>
<name>A0A1B9GPM4_9TREE</name>
<evidence type="ECO:0000313" key="2">
    <source>
        <dbReference type="EMBL" id="OCF32967.1"/>
    </source>
</evidence>
<feature type="compositionally biased region" description="Low complexity" evidence="1">
    <location>
        <begin position="336"/>
        <end position="348"/>
    </location>
</feature>
<feature type="compositionally biased region" description="Polar residues" evidence="1">
    <location>
        <begin position="825"/>
        <end position="852"/>
    </location>
</feature>
<gene>
    <name evidence="2" type="ORF">I316_05305</name>
</gene>
<feature type="compositionally biased region" description="Polar residues" evidence="1">
    <location>
        <begin position="1"/>
        <end position="10"/>
    </location>
</feature>
<feature type="region of interest" description="Disordered" evidence="1">
    <location>
        <begin position="807"/>
        <end position="923"/>
    </location>
</feature>
<feature type="region of interest" description="Disordered" evidence="1">
    <location>
        <begin position="1"/>
        <end position="116"/>
    </location>
</feature>
<keyword evidence="3" id="KW-1185">Reference proteome</keyword>
<dbReference type="AlphaFoldDB" id="A0A1B9GPM4"/>
<reference evidence="3" key="2">
    <citation type="submission" date="2013-12" db="EMBL/GenBank/DDBJ databases">
        <title>Evolution of pathogenesis and genome organization in the Tremellales.</title>
        <authorList>
            <person name="Cuomo C."/>
            <person name="Litvintseva A."/>
            <person name="Heitman J."/>
            <person name="Chen Y."/>
            <person name="Sun S."/>
            <person name="Springer D."/>
            <person name="Dromer F."/>
            <person name="Young S."/>
            <person name="Zeng Q."/>
            <person name="Chapman S."/>
            <person name="Gujja S."/>
            <person name="Saif S."/>
            <person name="Birren B."/>
        </authorList>
    </citation>
    <scope>NUCLEOTIDE SEQUENCE [LARGE SCALE GENOMIC DNA]</scope>
    <source>
        <strain evidence="3">BCC8398</strain>
    </source>
</reference>
<dbReference type="OrthoDB" id="298344at2759"/>
<reference evidence="2 3" key="1">
    <citation type="submission" date="2013-07" db="EMBL/GenBank/DDBJ databases">
        <title>The Genome Sequence of Cryptococcus heveanensis BCC8398.</title>
        <authorList>
            <consortium name="The Broad Institute Genome Sequencing Platform"/>
            <person name="Cuomo C."/>
            <person name="Litvintseva A."/>
            <person name="Chen Y."/>
            <person name="Heitman J."/>
            <person name="Sun S."/>
            <person name="Springer D."/>
            <person name="Dromer F."/>
            <person name="Young S.K."/>
            <person name="Zeng Q."/>
            <person name="Gargeya S."/>
            <person name="Fitzgerald M."/>
            <person name="Abouelleil A."/>
            <person name="Alvarado L."/>
            <person name="Berlin A.M."/>
            <person name="Chapman S.B."/>
            <person name="Dewar J."/>
            <person name="Goldberg J."/>
            <person name="Griggs A."/>
            <person name="Gujja S."/>
            <person name="Hansen M."/>
            <person name="Howarth C."/>
            <person name="Imamovic A."/>
            <person name="Larimer J."/>
            <person name="McCowan C."/>
            <person name="Murphy C."/>
            <person name="Pearson M."/>
            <person name="Priest M."/>
            <person name="Roberts A."/>
            <person name="Saif S."/>
            <person name="Shea T."/>
            <person name="Sykes S."/>
            <person name="Wortman J."/>
            <person name="Nusbaum C."/>
            <person name="Birren B."/>
        </authorList>
    </citation>
    <scope>NUCLEOTIDE SEQUENCE [LARGE SCALE GENOMIC DNA]</scope>
    <source>
        <strain evidence="2 3">BCC8398</strain>
    </source>
</reference>
<dbReference type="EMBL" id="KI669506">
    <property type="protein sequence ID" value="OCF32967.1"/>
    <property type="molecule type" value="Genomic_DNA"/>
</dbReference>